<dbReference type="InterPro" id="IPR041916">
    <property type="entry name" value="Anti_sigma_zinc_sf"/>
</dbReference>
<feature type="region of interest" description="Disordered" evidence="3">
    <location>
        <begin position="262"/>
        <end position="384"/>
    </location>
</feature>
<evidence type="ECO:0000256" key="3">
    <source>
        <dbReference type="SAM" id="MobiDB-lite"/>
    </source>
</evidence>
<dbReference type="EMBL" id="BJYX01000017">
    <property type="protein sequence ID" value="GEO31166.1"/>
    <property type="molecule type" value="Genomic_DNA"/>
</dbReference>
<evidence type="ECO:0000313" key="6">
    <source>
        <dbReference type="Proteomes" id="UP000321534"/>
    </source>
</evidence>
<organism evidence="5 6">
    <name type="scientific">Terrabacter aerolatus</name>
    <dbReference type="NCBI Taxonomy" id="422442"/>
    <lineage>
        <taxon>Bacteria</taxon>
        <taxon>Bacillati</taxon>
        <taxon>Actinomycetota</taxon>
        <taxon>Actinomycetes</taxon>
        <taxon>Micrococcales</taxon>
        <taxon>Intrasporangiaceae</taxon>
        <taxon>Terrabacter</taxon>
    </lineage>
</organism>
<evidence type="ECO:0000256" key="2">
    <source>
        <dbReference type="ARBA" id="ARBA00023163"/>
    </source>
</evidence>
<dbReference type="SUPFAM" id="SSF88659">
    <property type="entry name" value="Sigma3 and sigma4 domains of RNA polymerase sigma factors"/>
    <property type="match status" value="1"/>
</dbReference>
<name>A0A512D3X2_9MICO</name>
<evidence type="ECO:0000313" key="5">
    <source>
        <dbReference type="EMBL" id="GEO31166.1"/>
    </source>
</evidence>
<reference evidence="5 6" key="1">
    <citation type="submission" date="2019-07" db="EMBL/GenBank/DDBJ databases">
        <title>Whole genome shotgun sequence of Terrabacter aerolatus NBRC 106305.</title>
        <authorList>
            <person name="Hosoyama A."/>
            <person name="Uohara A."/>
            <person name="Ohji S."/>
            <person name="Ichikawa N."/>
        </authorList>
    </citation>
    <scope>NUCLEOTIDE SEQUENCE [LARGE SCALE GENOMIC DNA]</scope>
    <source>
        <strain evidence="5 6">NBRC 106305</strain>
    </source>
</reference>
<feature type="compositionally biased region" description="Basic and acidic residues" evidence="3">
    <location>
        <begin position="1"/>
        <end position="15"/>
    </location>
</feature>
<dbReference type="Proteomes" id="UP000321534">
    <property type="component" value="Unassembled WGS sequence"/>
</dbReference>
<accession>A0A512D3X2</accession>
<dbReference type="RefSeq" id="WP_147067584.1">
    <property type="nucleotide sequence ID" value="NZ_BAAARO010000007.1"/>
</dbReference>
<feature type="region of interest" description="Disordered" evidence="3">
    <location>
        <begin position="180"/>
        <end position="205"/>
    </location>
</feature>
<gene>
    <name evidence="5" type="ORF">TAE01_29760</name>
</gene>
<feature type="domain" description="Putative zinc-finger" evidence="4">
    <location>
        <begin position="113"/>
        <end position="147"/>
    </location>
</feature>
<protein>
    <recommendedName>
        <fullName evidence="4">Putative zinc-finger domain-containing protein</fullName>
    </recommendedName>
</protein>
<dbReference type="OrthoDB" id="4990598at2"/>
<dbReference type="AlphaFoldDB" id="A0A512D3X2"/>
<keyword evidence="1" id="KW-0805">Transcription regulation</keyword>
<dbReference type="Gene3D" id="1.10.10.10">
    <property type="entry name" value="Winged helix-like DNA-binding domain superfamily/Winged helix DNA-binding domain"/>
    <property type="match status" value="1"/>
</dbReference>
<evidence type="ECO:0000256" key="1">
    <source>
        <dbReference type="ARBA" id="ARBA00023015"/>
    </source>
</evidence>
<dbReference type="InterPro" id="IPR013324">
    <property type="entry name" value="RNA_pol_sigma_r3/r4-like"/>
</dbReference>
<dbReference type="InterPro" id="IPR036388">
    <property type="entry name" value="WH-like_DNA-bd_sf"/>
</dbReference>
<proteinExistence type="predicted"/>
<dbReference type="InterPro" id="IPR027383">
    <property type="entry name" value="Znf_put"/>
</dbReference>
<dbReference type="Pfam" id="PF13490">
    <property type="entry name" value="zf-HC2"/>
    <property type="match status" value="1"/>
</dbReference>
<sequence>MGRSDDGRAGGHEDAAESAESSGFEGVERPDGAGDDAAEVEARDAVWAAWRSLTDESRSLLWRLVVHEEHPRQIAPALGTTSSGVATQSRQARVRLRQALLTEVVAHATDPVCREVRRHLGGYVRDSLTPANRHRVEDHLDGCPRCRAALADVVDVDAAIRLRVAPALLPGAFAPPEAMADDSGAGAGAAVGEGPAPGLTPEDSSVPLAVGVAPVVGSAESGAWGPAGRVLSVPGRSAAAVLAAAAVVAAVALFLFQLEPTGGVTAGRPTRSGASTGSVGGAEPTYPPDGTPDAVAPRPVIGVATAEGVSRRQPPGGRSSGSGVTGDAGSAVRQALPTTRAGSSTGASNVHPSPTRPVPTPSASTSVPSSPTAPPTSAVPGPVGTVTSLRLAPSDRGCFAHLEAPTGWLITSVRDLRGGRQREHVSSPTSVYDGRLAGGDIVIEVTRVRPDLTGVLTALFTDASGAPLPGSGTYPLR</sequence>
<feature type="region of interest" description="Disordered" evidence="3">
    <location>
        <begin position="1"/>
        <end position="38"/>
    </location>
</feature>
<feature type="compositionally biased region" description="Polar residues" evidence="3">
    <location>
        <begin position="336"/>
        <end position="351"/>
    </location>
</feature>
<feature type="compositionally biased region" description="Low complexity" evidence="3">
    <location>
        <begin position="361"/>
        <end position="384"/>
    </location>
</feature>
<keyword evidence="2" id="KW-0804">Transcription</keyword>
<comment type="caution">
    <text evidence="5">The sequence shown here is derived from an EMBL/GenBank/DDBJ whole genome shotgun (WGS) entry which is preliminary data.</text>
</comment>
<evidence type="ECO:0000259" key="4">
    <source>
        <dbReference type="Pfam" id="PF13490"/>
    </source>
</evidence>
<keyword evidence="6" id="KW-1185">Reference proteome</keyword>
<dbReference type="Gene3D" id="1.10.10.1320">
    <property type="entry name" value="Anti-sigma factor, zinc-finger domain"/>
    <property type="match status" value="1"/>
</dbReference>